<dbReference type="AlphaFoldDB" id="A0A1G5KWG3"/>
<keyword evidence="1" id="KW-0472">Membrane</keyword>
<accession>A0A1G5KWG3</accession>
<keyword evidence="1" id="KW-1133">Transmembrane helix</keyword>
<evidence type="ECO:0000313" key="3">
    <source>
        <dbReference type="Proteomes" id="UP000198538"/>
    </source>
</evidence>
<feature type="transmembrane region" description="Helical" evidence="1">
    <location>
        <begin position="6"/>
        <end position="28"/>
    </location>
</feature>
<organism evidence="2 3">
    <name type="scientific">Paenibacillus polysaccharolyticus</name>
    <dbReference type="NCBI Taxonomy" id="582692"/>
    <lineage>
        <taxon>Bacteria</taxon>
        <taxon>Bacillati</taxon>
        <taxon>Bacillota</taxon>
        <taxon>Bacilli</taxon>
        <taxon>Bacillales</taxon>
        <taxon>Paenibacillaceae</taxon>
        <taxon>Paenibacillus</taxon>
    </lineage>
</organism>
<reference evidence="3" key="1">
    <citation type="submission" date="2016-10" db="EMBL/GenBank/DDBJ databases">
        <authorList>
            <person name="Varghese N."/>
            <person name="Submissions S."/>
        </authorList>
    </citation>
    <scope>NUCLEOTIDE SEQUENCE [LARGE SCALE GENOMIC DNA]</scope>
    <source>
        <strain evidence="3">BL9</strain>
    </source>
</reference>
<dbReference type="Proteomes" id="UP000198538">
    <property type="component" value="Unassembled WGS sequence"/>
</dbReference>
<gene>
    <name evidence="2" type="ORF">SAMN05720606_117137</name>
</gene>
<sequence length="96" mass="11076">MMMLIVALSLLGMVAFYSLIAYLLIRLISKKTFKVTLTKLEIIEIITWLALTFFAFYAIRSGSSSMFLPSVLLFITLMNMRISNRKARERVKQECT</sequence>
<protein>
    <submittedName>
        <fullName evidence="2">Uncharacterized protein</fullName>
    </submittedName>
</protein>
<name>A0A1G5KWG3_9BACL</name>
<proteinExistence type="predicted"/>
<feature type="transmembrane region" description="Helical" evidence="1">
    <location>
        <begin position="40"/>
        <end position="59"/>
    </location>
</feature>
<evidence type="ECO:0000313" key="2">
    <source>
        <dbReference type="EMBL" id="SCZ04956.1"/>
    </source>
</evidence>
<keyword evidence="1" id="KW-0812">Transmembrane</keyword>
<keyword evidence="3" id="KW-1185">Reference proteome</keyword>
<dbReference type="STRING" id="582692.SAMN05720606_117137"/>
<feature type="transmembrane region" description="Helical" evidence="1">
    <location>
        <begin position="65"/>
        <end position="82"/>
    </location>
</feature>
<evidence type="ECO:0000256" key="1">
    <source>
        <dbReference type="SAM" id="Phobius"/>
    </source>
</evidence>
<dbReference type="EMBL" id="FMVM01000017">
    <property type="protein sequence ID" value="SCZ04956.1"/>
    <property type="molecule type" value="Genomic_DNA"/>
</dbReference>